<dbReference type="Proteomes" id="UP000283895">
    <property type="component" value="Unassembled WGS sequence"/>
</dbReference>
<comment type="caution">
    <text evidence="1">The sequence shown here is derived from an EMBL/GenBank/DDBJ whole genome shotgun (WGS) entry which is preliminary data.</text>
</comment>
<reference evidence="1 2" key="1">
    <citation type="submission" date="2015-09" db="EMBL/GenBank/DDBJ databases">
        <title>Host preference determinants of Valsa canker pathogens revealed by comparative genomics.</title>
        <authorList>
            <person name="Yin Z."/>
            <person name="Huang L."/>
        </authorList>
    </citation>
    <scope>NUCLEOTIDE SEQUENCE [LARGE SCALE GENOMIC DNA]</scope>
    <source>
        <strain evidence="1 2">03-1</strain>
    </source>
</reference>
<evidence type="ECO:0000313" key="2">
    <source>
        <dbReference type="Proteomes" id="UP000283895"/>
    </source>
</evidence>
<accession>A0A423WZF4</accession>
<proteinExistence type="predicted"/>
<sequence>MATPTNGEEETDHGPVASPFFNKLPAELRLKIYREVFSGSHTLVLRRGVSSNLYLAPNSHNRLLLTCHQAYEEACSMYWSMTTVIVGGSQLPDFAGLEEVFGGALIEELQGVRGDQAVGMGLCEFLGHFERVSTVRLVESFSDPWNDLRPLPELALDAAGIPRGELVNAVDRLKVVILRRSTYRSDIDPDFGAVVKDLYINHATGKTFETEECSVNDDEGFQKVL</sequence>
<keyword evidence="2" id="KW-1185">Reference proteome</keyword>
<protein>
    <submittedName>
        <fullName evidence="1">Uncharacterized protein</fullName>
    </submittedName>
</protein>
<name>A0A423WZF4_9PEZI</name>
<organism evidence="1 2">
    <name type="scientific">Cytospora schulzeri</name>
    <dbReference type="NCBI Taxonomy" id="448051"/>
    <lineage>
        <taxon>Eukaryota</taxon>
        <taxon>Fungi</taxon>
        <taxon>Dikarya</taxon>
        <taxon>Ascomycota</taxon>
        <taxon>Pezizomycotina</taxon>
        <taxon>Sordariomycetes</taxon>
        <taxon>Sordariomycetidae</taxon>
        <taxon>Diaporthales</taxon>
        <taxon>Cytosporaceae</taxon>
        <taxon>Cytospora</taxon>
    </lineage>
</organism>
<gene>
    <name evidence="1" type="ORF">VMCG_02946</name>
</gene>
<dbReference type="OrthoDB" id="5223316at2759"/>
<evidence type="ECO:0000313" key="1">
    <source>
        <dbReference type="EMBL" id="ROW08941.1"/>
    </source>
</evidence>
<dbReference type="AlphaFoldDB" id="A0A423WZF4"/>
<dbReference type="EMBL" id="LKEA01000005">
    <property type="protein sequence ID" value="ROW08941.1"/>
    <property type="molecule type" value="Genomic_DNA"/>
</dbReference>